<sequence>MPKAHSQPLAALFAINKPTGLPSMTVSTPGYRLSSTPEAQPPVRSPLLLPPAHQLLNRLQPLFSSSKLFRDPNKANDQGNKKSGKYGRRNKGRGRDDKVKMGQGGTLDPLADGVLVVGTNAATKSLSRFLDCTKEYRAIGLFGCTTDSYDSDGKWVRKAAWDVITQERVESVLDQFRGEIEQTPPVYSALKMDGKPLYEYARSGTPLPRPIPTRKVTVHALKLLRFETGDRHEYELPREELEEDKRKELERLEKMVREGRTTVPTEEEVAAAPPAAAPPAPAEGSADPEADAPTETATTSSSSTNPPAPANDRPPIFEIQLTVSSGTYIRSIVHDIGLALGSAAHVVKLTRTRQGEFVLDPPRATTVLDGEVDVPATTSGAEKEQEQPAAAGGEAANPEGGAPEAAAAAAEEAPNPQQQQQEKLELETFSGGCIEWSLLEKAIAAHAEAKKEGRDEVTEGRDEDGWLEWERELLSKCKEV</sequence>
<feature type="domain" description="Pseudouridine synthase II N-terminal" evidence="7">
    <location>
        <begin position="99"/>
        <end position="228"/>
    </location>
</feature>
<dbReference type="Proteomes" id="UP000777482">
    <property type="component" value="Unassembled WGS sequence"/>
</dbReference>
<protein>
    <recommendedName>
        <fullName evidence="3">tRNA pseudouridine(55) synthase</fullName>
        <ecNumber evidence="3">5.4.99.25</ecNumber>
    </recommendedName>
</protein>
<dbReference type="Gene3D" id="3.30.2350.10">
    <property type="entry name" value="Pseudouridine synthase"/>
    <property type="match status" value="1"/>
</dbReference>
<evidence type="ECO:0000313" key="10">
    <source>
        <dbReference type="Proteomes" id="UP000777482"/>
    </source>
</evidence>
<dbReference type="InterPro" id="IPR002501">
    <property type="entry name" value="PsdUridine_synth_N"/>
</dbReference>
<dbReference type="GO" id="GO:0006400">
    <property type="term" value="P:tRNA modification"/>
    <property type="evidence" value="ECO:0007669"/>
    <property type="project" value="TreeGrafter"/>
</dbReference>
<dbReference type="Pfam" id="PF16198">
    <property type="entry name" value="TruB_C_2"/>
    <property type="match status" value="1"/>
</dbReference>
<feature type="region of interest" description="Disordered" evidence="6">
    <location>
        <begin position="26"/>
        <end position="47"/>
    </location>
</feature>
<feature type="domain" description="tRNA pseudouridylate synthase B C-terminal" evidence="8">
    <location>
        <begin position="330"/>
        <end position="362"/>
    </location>
</feature>
<dbReference type="AlphaFoldDB" id="A0A9P6W791"/>
<gene>
    <name evidence="9" type="ORF">C6P46_001498</name>
</gene>
<dbReference type="GO" id="GO:1990481">
    <property type="term" value="P:mRNA pseudouridine synthesis"/>
    <property type="evidence" value="ECO:0007669"/>
    <property type="project" value="TreeGrafter"/>
</dbReference>
<evidence type="ECO:0000256" key="3">
    <source>
        <dbReference type="ARBA" id="ARBA00012787"/>
    </source>
</evidence>
<keyword evidence="10" id="KW-1185">Reference proteome</keyword>
<evidence type="ECO:0000313" key="9">
    <source>
        <dbReference type="EMBL" id="KAG0664453.1"/>
    </source>
</evidence>
<dbReference type="InterPro" id="IPR014780">
    <property type="entry name" value="tRNA_psdUridine_synth_TruB"/>
</dbReference>
<comment type="caution">
    <text evidence="9">The sequence shown here is derived from an EMBL/GenBank/DDBJ whole genome shotgun (WGS) entry which is preliminary data.</text>
</comment>
<evidence type="ECO:0000256" key="5">
    <source>
        <dbReference type="ARBA" id="ARBA00023235"/>
    </source>
</evidence>
<evidence type="ECO:0000256" key="4">
    <source>
        <dbReference type="ARBA" id="ARBA00022694"/>
    </source>
</evidence>
<feature type="compositionally biased region" description="Low complexity" evidence="6">
    <location>
        <begin position="387"/>
        <end position="421"/>
    </location>
</feature>
<dbReference type="OrthoDB" id="9995526at2759"/>
<comment type="catalytic activity">
    <reaction evidence="1">
        <text>a uridine in mRNA = a pseudouridine in mRNA</text>
        <dbReference type="Rhea" id="RHEA:56644"/>
        <dbReference type="Rhea" id="RHEA-COMP:14658"/>
        <dbReference type="Rhea" id="RHEA-COMP:14659"/>
        <dbReference type="ChEBI" id="CHEBI:65314"/>
        <dbReference type="ChEBI" id="CHEBI:65315"/>
    </reaction>
</comment>
<dbReference type="EC" id="5.4.99.25" evidence="3"/>
<dbReference type="GO" id="GO:0005634">
    <property type="term" value="C:nucleus"/>
    <property type="evidence" value="ECO:0007669"/>
    <property type="project" value="TreeGrafter"/>
</dbReference>
<dbReference type="InterPro" id="IPR032819">
    <property type="entry name" value="TruB_C"/>
</dbReference>
<evidence type="ECO:0000259" key="8">
    <source>
        <dbReference type="Pfam" id="PF16198"/>
    </source>
</evidence>
<dbReference type="Pfam" id="PF01509">
    <property type="entry name" value="TruB_N"/>
    <property type="match status" value="1"/>
</dbReference>
<reference evidence="9 10" key="1">
    <citation type="submission" date="2020-11" db="EMBL/GenBank/DDBJ databases">
        <title>Kefir isolates.</title>
        <authorList>
            <person name="Marcisauskas S."/>
            <person name="Kim Y."/>
            <person name="Blasche S."/>
        </authorList>
    </citation>
    <scope>NUCLEOTIDE SEQUENCE [LARGE SCALE GENOMIC DNA]</scope>
    <source>
        <strain evidence="9 10">KR</strain>
    </source>
</reference>
<dbReference type="InterPro" id="IPR020103">
    <property type="entry name" value="PsdUridine_synth_cat_dom_sf"/>
</dbReference>
<feature type="compositionally biased region" description="Low complexity" evidence="6">
    <location>
        <begin position="293"/>
        <end position="305"/>
    </location>
</feature>
<dbReference type="PANTHER" id="PTHR13767">
    <property type="entry name" value="TRNA-PSEUDOURIDINE SYNTHASE"/>
    <property type="match status" value="1"/>
</dbReference>
<feature type="region of interest" description="Disordered" evidence="6">
    <location>
        <begin position="376"/>
        <end position="423"/>
    </location>
</feature>
<keyword evidence="4" id="KW-0819">tRNA processing</keyword>
<dbReference type="GO" id="GO:0160148">
    <property type="term" value="F:tRNA pseudouridine(55) synthase activity"/>
    <property type="evidence" value="ECO:0007669"/>
    <property type="project" value="UniProtKB-EC"/>
</dbReference>
<feature type="compositionally biased region" description="Basic residues" evidence="6">
    <location>
        <begin position="82"/>
        <end position="92"/>
    </location>
</feature>
<dbReference type="PANTHER" id="PTHR13767:SF2">
    <property type="entry name" value="PSEUDOURIDYLATE SYNTHASE TRUB1"/>
    <property type="match status" value="1"/>
</dbReference>
<comment type="similarity">
    <text evidence="2">Belongs to the pseudouridine synthase TruB family.</text>
</comment>
<dbReference type="SUPFAM" id="SSF55120">
    <property type="entry name" value="Pseudouridine synthase"/>
    <property type="match status" value="1"/>
</dbReference>
<evidence type="ECO:0000259" key="7">
    <source>
        <dbReference type="Pfam" id="PF01509"/>
    </source>
</evidence>
<proteinExistence type="inferred from homology"/>
<dbReference type="HAMAP" id="MF_01080">
    <property type="entry name" value="TruB_bact"/>
    <property type="match status" value="1"/>
</dbReference>
<accession>A0A9P6W791</accession>
<evidence type="ECO:0000256" key="2">
    <source>
        <dbReference type="ARBA" id="ARBA00008999"/>
    </source>
</evidence>
<dbReference type="EMBL" id="PUHQ01000014">
    <property type="protein sequence ID" value="KAG0664453.1"/>
    <property type="molecule type" value="Genomic_DNA"/>
</dbReference>
<keyword evidence="5" id="KW-0413">Isomerase</keyword>
<feature type="region of interest" description="Disordered" evidence="6">
    <location>
        <begin position="256"/>
        <end position="314"/>
    </location>
</feature>
<name>A0A9P6W791_RHOMI</name>
<organism evidence="9 10">
    <name type="scientific">Rhodotorula mucilaginosa</name>
    <name type="common">Yeast</name>
    <name type="synonym">Rhodotorula rubra</name>
    <dbReference type="NCBI Taxonomy" id="5537"/>
    <lineage>
        <taxon>Eukaryota</taxon>
        <taxon>Fungi</taxon>
        <taxon>Dikarya</taxon>
        <taxon>Basidiomycota</taxon>
        <taxon>Pucciniomycotina</taxon>
        <taxon>Microbotryomycetes</taxon>
        <taxon>Sporidiobolales</taxon>
        <taxon>Sporidiobolaceae</taxon>
        <taxon>Rhodotorula</taxon>
    </lineage>
</organism>
<feature type="compositionally biased region" description="Polar residues" evidence="6">
    <location>
        <begin position="26"/>
        <end position="38"/>
    </location>
</feature>
<evidence type="ECO:0000256" key="1">
    <source>
        <dbReference type="ARBA" id="ARBA00001166"/>
    </source>
</evidence>
<evidence type="ECO:0000256" key="6">
    <source>
        <dbReference type="SAM" id="MobiDB-lite"/>
    </source>
</evidence>
<dbReference type="GO" id="GO:0003723">
    <property type="term" value="F:RNA binding"/>
    <property type="evidence" value="ECO:0007669"/>
    <property type="project" value="InterPro"/>
</dbReference>
<feature type="region of interest" description="Disordered" evidence="6">
    <location>
        <begin position="67"/>
        <end position="105"/>
    </location>
</feature>